<accession>A0ABX8RCD6</accession>
<name>A0ABX8RCD6_9CLOT</name>
<gene>
    <name evidence="1" type="ORF">KVH43_01450</name>
</gene>
<evidence type="ECO:0008006" key="3">
    <source>
        <dbReference type="Google" id="ProtNLM"/>
    </source>
</evidence>
<organism evidence="1 2">
    <name type="scientific">Crassaminicella indica</name>
    <dbReference type="NCBI Taxonomy" id="2855394"/>
    <lineage>
        <taxon>Bacteria</taxon>
        <taxon>Bacillati</taxon>
        <taxon>Bacillota</taxon>
        <taxon>Clostridia</taxon>
        <taxon>Eubacteriales</taxon>
        <taxon>Clostridiaceae</taxon>
        <taxon>Crassaminicella</taxon>
    </lineage>
</organism>
<keyword evidence="2" id="KW-1185">Reference proteome</keyword>
<dbReference type="Proteomes" id="UP000886818">
    <property type="component" value="Chromosome"/>
</dbReference>
<evidence type="ECO:0000313" key="1">
    <source>
        <dbReference type="EMBL" id="QXM06466.1"/>
    </source>
</evidence>
<protein>
    <recommendedName>
        <fullName evidence="3">Glutamate decarboxylase</fullName>
    </recommendedName>
</protein>
<proteinExistence type="predicted"/>
<dbReference type="RefSeq" id="WP_218283162.1">
    <property type="nucleotide sequence ID" value="NZ_CP078093.1"/>
</dbReference>
<evidence type="ECO:0000313" key="2">
    <source>
        <dbReference type="Proteomes" id="UP000886818"/>
    </source>
</evidence>
<sequence length="60" mass="6699">MWTVVYMAHNQADAHSIQNLLVNEGFLVKLKPIGKKEDGVFEILVPNGEAKEAHEVLVNI</sequence>
<dbReference type="EMBL" id="CP078093">
    <property type="protein sequence ID" value="QXM06466.1"/>
    <property type="molecule type" value="Genomic_DNA"/>
</dbReference>
<reference evidence="1" key="1">
    <citation type="submission" date="2021-07" db="EMBL/GenBank/DDBJ databases">
        <title>Complete genome sequence of Crassaminicella sp. 143-21, isolated from a deep-sea hydrothermal vent.</title>
        <authorList>
            <person name="Li X."/>
        </authorList>
    </citation>
    <scope>NUCLEOTIDE SEQUENCE</scope>
    <source>
        <strain evidence="1">143-21</strain>
    </source>
</reference>